<name>A0A840TQD4_9BACT</name>
<sequence length="293" mass="32810">MNIQRIIIFLSLSLGVLYPARAQVTLQVASRTIERAVPAQGIRTLHLNAEKADIEVVAWDKAEINVTLELSARHPDRSVATTDLAKMQYLAERQGRDYFLRNYIVLKSGEAKPVSNLKAHYRIQVPAGCALEVRNSFGTVLLKGLQNSIKMKADFCTTSLTDLSGRMLLETTFGDLKARYLQGTLAFTTDHTDLQLDDVGGTVKLDAHYGSVAIQPSPALNSLTIQSRKSVVTLLAKDWQRYDYDIQTAYAATQLPNGFRWKRNTPDFKEAFFKRNQTAFVHINAEFGTLTVR</sequence>
<evidence type="ECO:0000313" key="1">
    <source>
        <dbReference type="EMBL" id="MBB5281959.1"/>
    </source>
</evidence>
<dbReference type="RefSeq" id="WP_184169332.1">
    <property type="nucleotide sequence ID" value="NZ_JACHGF010000001.1"/>
</dbReference>
<comment type="caution">
    <text evidence="1">The sequence shown here is derived from an EMBL/GenBank/DDBJ whole genome shotgun (WGS) entry which is preliminary data.</text>
</comment>
<keyword evidence="2" id="KW-1185">Reference proteome</keyword>
<dbReference type="AlphaFoldDB" id="A0A840TQD4"/>
<evidence type="ECO:0008006" key="3">
    <source>
        <dbReference type="Google" id="ProtNLM"/>
    </source>
</evidence>
<accession>A0A840TQD4</accession>
<proteinExistence type="predicted"/>
<dbReference type="Proteomes" id="UP000557307">
    <property type="component" value="Unassembled WGS sequence"/>
</dbReference>
<organism evidence="1 2">
    <name type="scientific">Rhabdobacter roseus</name>
    <dbReference type="NCBI Taxonomy" id="1655419"/>
    <lineage>
        <taxon>Bacteria</taxon>
        <taxon>Pseudomonadati</taxon>
        <taxon>Bacteroidota</taxon>
        <taxon>Cytophagia</taxon>
        <taxon>Cytophagales</taxon>
        <taxon>Cytophagaceae</taxon>
        <taxon>Rhabdobacter</taxon>
    </lineage>
</organism>
<gene>
    <name evidence="1" type="ORF">HNQ92_000080</name>
</gene>
<dbReference type="EMBL" id="JACHGF010000001">
    <property type="protein sequence ID" value="MBB5281959.1"/>
    <property type="molecule type" value="Genomic_DNA"/>
</dbReference>
<evidence type="ECO:0000313" key="2">
    <source>
        <dbReference type="Proteomes" id="UP000557307"/>
    </source>
</evidence>
<protein>
    <recommendedName>
        <fullName evidence="3">Adhesin domain-containing protein</fullName>
    </recommendedName>
</protein>
<reference evidence="1 2" key="1">
    <citation type="submission" date="2020-08" db="EMBL/GenBank/DDBJ databases">
        <title>Genomic Encyclopedia of Type Strains, Phase IV (KMG-IV): sequencing the most valuable type-strain genomes for metagenomic binning, comparative biology and taxonomic classification.</title>
        <authorList>
            <person name="Goeker M."/>
        </authorList>
    </citation>
    <scope>NUCLEOTIDE SEQUENCE [LARGE SCALE GENOMIC DNA]</scope>
    <source>
        <strain evidence="1 2">DSM 105074</strain>
    </source>
</reference>